<evidence type="ECO:0000313" key="2">
    <source>
        <dbReference type="Proteomes" id="UP000199139"/>
    </source>
</evidence>
<gene>
    <name evidence="1" type="ORF">SAMN05421668_101258</name>
</gene>
<dbReference type="EMBL" id="FPAI01000001">
    <property type="protein sequence ID" value="SFS36263.1"/>
    <property type="molecule type" value="Genomic_DNA"/>
</dbReference>
<protein>
    <submittedName>
        <fullName evidence="1">Uncharacterized protein</fullName>
    </submittedName>
</protein>
<dbReference type="AlphaFoldDB" id="A0A1I6P7U6"/>
<sequence>MGSYGEENIKYSGEKFIFICLEGIKIFSSMRATKKTYQRFW</sequence>
<dbReference type="Proteomes" id="UP000199139">
    <property type="component" value="Unassembled WGS sequence"/>
</dbReference>
<organism evidence="1 2">
    <name type="scientific">Halolactibacillus miurensis</name>
    <dbReference type="NCBI Taxonomy" id="306541"/>
    <lineage>
        <taxon>Bacteria</taxon>
        <taxon>Bacillati</taxon>
        <taxon>Bacillota</taxon>
        <taxon>Bacilli</taxon>
        <taxon>Bacillales</taxon>
        <taxon>Bacillaceae</taxon>
        <taxon>Halolactibacillus</taxon>
    </lineage>
</organism>
<evidence type="ECO:0000313" key="1">
    <source>
        <dbReference type="EMBL" id="SFS36263.1"/>
    </source>
</evidence>
<proteinExistence type="predicted"/>
<accession>A0A1I6P7U6</accession>
<name>A0A1I6P7U6_9BACI</name>
<reference evidence="1 2" key="1">
    <citation type="submission" date="2016-10" db="EMBL/GenBank/DDBJ databases">
        <authorList>
            <person name="de Groot N.N."/>
        </authorList>
    </citation>
    <scope>NUCLEOTIDE SEQUENCE [LARGE SCALE GENOMIC DNA]</scope>
    <source>
        <strain evidence="1 2">DSM 17074</strain>
    </source>
</reference>